<evidence type="ECO:0000256" key="1">
    <source>
        <dbReference type="ARBA" id="ARBA00001974"/>
    </source>
</evidence>
<evidence type="ECO:0000256" key="6">
    <source>
        <dbReference type="ARBA" id="ARBA00023002"/>
    </source>
</evidence>
<dbReference type="GO" id="GO:0051537">
    <property type="term" value="F:2 iron, 2 sulfur cluster binding"/>
    <property type="evidence" value="ECO:0007669"/>
    <property type="project" value="UniProtKB-KW"/>
</dbReference>
<evidence type="ECO:0000256" key="2">
    <source>
        <dbReference type="ARBA" id="ARBA00022630"/>
    </source>
</evidence>
<dbReference type="GO" id="GO:0046872">
    <property type="term" value="F:metal ion binding"/>
    <property type="evidence" value="ECO:0007669"/>
    <property type="project" value="UniProtKB-KW"/>
</dbReference>
<evidence type="ECO:0000256" key="3">
    <source>
        <dbReference type="ARBA" id="ARBA00022714"/>
    </source>
</evidence>
<dbReference type="InterPro" id="IPR039261">
    <property type="entry name" value="FNR_nucleotide-bd"/>
</dbReference>
<feature type="transmembrane region" description="Helical" evidence="9">
    <location>
        <begin position="32"/>
        <end position="50"/>
    </location>
</feature>
<dbReference type="PANTHER" id="PTHR47354:SF8">
    <property type="entry name" value="1,2-PHENYLACETYL-COA EPOXIDASE, SUBUNIT E"/>
    <property type="match status" value="1"/>
</dbReference>
<feature type="transmembrane region" description="Helical" evidence="9">
    <location>
        <begin position="97"/>
        <end position="116"/>
    </location>
</feature>
<evidence type="ECO:0000256" key="8">
    <source>
        <dbReference type="ARBA" id="ARBA00023014"/>
    </source>
</evidence>
<evidence type="ECO:0000259" key="10">
    <source>
        <dbReference type="PROSITE" id="PS51384"/>
    </source>
</evidence>
<dbReference type="Gene3D" id="3.40.50.80">
    <property type="entry name" value="Nucleotide-binding domain of ferredoxin-NADP reductase (FNR) module"/>
    <property type="match status" value="1"/>
</dbReference>
<comment type="cofactor">
    <cofactor evidence="1">
        <name>FAD</name>
        <dbReference type="ChEBI" id="CHEBI:57692"/>
    </cofactor>
</comment>
<dbReference type="InterPro" id="IPR050415">
    <property type="entry name" value="MRET"/>
</dbReference>
<reference evidence="11 12" key="1">
    <citation type="submission" date="2019-07" db="EMBL/GenBank/DDBJ databases">
        <authorList>
            <person name="Mohale T."/>
        </authorList>
    </citation>
    <scope>NUCLEOTIDE SEQUENCE [LARGE SCALE GENOMIC DNA]</scope>
    <source>
        <strain evidence="11 12">NTPn 59</strain>
    </source>
</reference>
<dbReference type="GO" id="GO:0016491">
    <property type="term" value="F:oxidoreductase activity"/>
    <property type="evidence" value="ECO:0007669"/>
    <property type="project" value="UniProtKB-KW"/>
</dbReference>
<accession>A0A558YWF0</accession>
<dbReference type="PANTHER" id="PTHR47354">
    <property type="entry name" value="NADH OXIDOREDUCTASE HCR"/>
    <property type="match status" value="1"/>
</dbReference>
<comment type="caution">
    <text evidence="11">The sequence shown here is derived from an EMBL/GenBank/DDBJ whole genome shotgun (WGS) entry which is preliminary data.</text>
</comment>
<sequence length="400" mass="46156">MEFSMKSIKGLLFIIASFILTLLTWMNTSPQFMIPGLALTSLSLTFILATRLPLLESWFHGLEKVYTAHKFTAFLSIILLIFHNFSMGGLWGSRLAAQFGNLAIYIFVSIILVAYLGKYIQYEAWRWIHRMVYLAYIFGLFHVYMMMGNRLLTFNLLSFLVGSSALLGLLAGFYIIFLYQKISFPYLGKITHLKRLNHDTREIQIHLSRPFNYQAGQFAFLKIFQEGFESAPHPFSISGGHGQTLYFTVKNSGDHTKNIYDNLQVGSKVTLDRAYGHMIIEEGRENQVWIAGGIGITPFISYIREHPILDKQVHFYYNFRGDENAVYLDLLRNYAQKNPNFELHLIDSTKDGYLNFEQKEVPEHATVYMCGPISMMKALAKQIKKQNPKTELIYEGFKFK</sequence>
<keyword evidence="5" id="KW-0274">FAD</keyword>
<dbReference type="Pfam" id="PF08022">
    <property type="entry name" value="FAD_binding_8"/>
    <property type="match status" value="1"/>
</dbReference>
<proteinExistence type="predicted"/>
<feature type="domain" description="FAD-binding FR-type" evidence="10">
    <location>
        <begin position="183"/>
        <end position="281"/>
    </location>
</feature>
<evidence type="ECO:0000256" key="5">
    <source>
        <dbReference type="ARBA" id="ARBA00022827"/>
    </source>
</evidence>
<dbReference type="GO" id="GO:0050660">
    <property type="term" value="F:flavin adenine dinucleotide binding"/>
    <property type="evidence" value="ECO:0007669"/>
    <property type="project" value="TreeGrafter"/>
</dbReference>
<keyword evidence="7" id="KW-0408">Iron</keyword>
<dbReference type="PRINTS" id="PR00409">
    <property type="entry name" value="PHDIOXRDTASE"/>
</dbReference>
<feature type="transmembrane region" description="Helical" evidence="9">
    <location>
        <begin position="128"/>
        <end position="147"/>
    </location>
</feature>
<evidence type="ECO:0000256" key="7">
    <source>
        <dbReference type="ARBA" id="ARBA00023004"/>
    </source>
</evidence>
<keyword evidence="3" id="KW-0001">2Fe-2S</keyword>
<evidence type="ECO:0000313" key="12">
    <source>
        <dbReference type="Proteomes" id="UP000315060"/>
    </source>
</evidence>
<evidence type="ECO:0000256" key="9">
    <source>
        <dbReference type="SAM" id="Phobius"/>
    </source>
</evidence>
<dbReference type="Proteomes" id="UP000315060">
    <property type="component" value="Unassembled WGS sequence"/>
</dbReference>
<keyword evidence="2" id="KW-0285">Flavoprotein</keyword>
<dbReference type="Pfam" id="PF00175">
    <property type="entry name" value="NAD_binding_1"/>
    <property type="match status" value="1"/>
</dbReference>
<evidence type="ECO:0000256" key="4">
    <source>
        <dbReference type="ARBA" id="ARBA00022723"/>
    </source>
</evidence>
<dbReference type="SUPFAM" id="SSF52343">
    <property type="entry name" value="Ferredoxin reductase-like, C-terminal NADP-linked domain"/>
    <property type="match status" value="1"/>
</dbReference>
<dbReference type="SUPFAM" id="SSF63380">
    <property type="entry name" value="Riboflavin synthase domain-like"/>
    <property type="match status" value="1"/>
</dbReference>
<dbReference type="InterPro" id="IPR001433">
    <property type="entry name" value="OxRdtase_FAD/NAD-bd"/>
</dbReference>
<keyword evidence="4" id="KW-0479">Metal-binding</keyword>
<dbReference type="AlphaFoldDB" id="A0A558YWF0"/>
<dbReference type="InterPro" id="IPR017938">
    <property type="entry name" value="Riboflavin_synthase-like_b-brl"/>
</dbReference>
<feature type="transmembrane region" description="Helical" evidence="9">
    <location>
        <begin position="71"/>
        <end position="91"/>
    </location>
</feature>
<dbReference type="InterPro" id="IPR013112">
    <property type="entry name" value="FAD-bd_8"/>
</dbReference>
<dbReference type="CDD" id="cd06198">
    <property type="entry name" value="FNR_like_3"/>
    <property type="match status" value="1"/>
</dbReference>
<evidence type="ECO:0000313" key="11">
    <source>
        <dbReference type="EMBL" id="TVX71106.1"/>
    </source>
</evidence>
<dbReference type="InterPro" id="IPR017927">
    <property type="entry name" value="FAD-bd_FR_type"/>
</dbReference>
<keyword evidence="8" id="KW-0411">Iron-sulfur</keyword>
<dbReference type="EMBL" id="VMYC01000056">
    <property type="protein sequence ID" value="TVX71106.1"/>
    <property type="molecule type" value="Genomic_DNA"/>
</dbReference>
<keyword evidence="6" id="KW-0560">Oxidoreductase</keyword>
<name>A0A558YWF0_STREE</name>
<keyword evidence="9" id="KW-1133">Transmembrane helix</keyword>
<keyword evidence="9" id="KW-0812">Transmembrane</keyword>
<feature type="transmembrane region" description="Helical" evidence="9">
    <location>
        <begin position="7"/>
        <end position="26"/>
    </location>
</feature>
<gene>
    <name evidence="11" type="ORF">AZJ28_03535</name>
</gene>
<protein>
    <submittedName>
        <fullName evidence="11">Oxidoreductase</fullName>
    </submittedName>
</protein>
<feature type="transmembrane region" description="Helical" evidence="9">
    <location>
        <begin position="159"/>
        <end position="179"/>
    </location>
</feature>
<keyword evidence="9" id="KW-0472">Membrane</keyword>
<dbReference type="Gene3D" id="2.40.30.10">
    <property type="entry name" value="Translation factors"/>
    <property type="match status" value="1"/>
</dbReference>
<dbReference type="PROSITE" id="PS51384">
    <property type="entry name" value="FAD_FR"/>
    <property type="match status" value="1"/>
</dbReference>
<organism evidence="11 12">
    <name type="scientific">Streptococcus pneumoniae</name>
    <dbReference type="NCBI Taxonomy" id="1313"/>
    <lineage>
        <taxon>Bacteria</taxon>
        <taxon>Bacillati</taxon>
        <taxon>Bacillota</taxon>
        <taxon>Bacilli</taxon>
        <taxon>Lactobacillales</taxon>
        <taxon>Streptococcaceae</taxon>
        <taxon>Streptococcus</taxon>
    </lineage>
</organism>